<organism evidence="6 7">
    <name type="scientific">Xanthoceras sorbifolium</name>
    <dbReference type="NCBI Taxonomy" id="99658"/>
    <lineage>
        <taxon>Eukaryota</taxon>
        <taxon>Viridiplantae</taxon>
        <taxon>Streptophyta</taxon>
        <taxon>Embryophyta</taxon>
        <taxon>Tracheophyta</taxon>
        <taxon>Spermatophyta</taxon>
        <taxon>Magnoliopsida</taxon>
        <taxon>eudicotyledons</taxon>
        <taxon>Gunneridae</taxon>
        <taxon>Pentapetalae</taxon>
        <taxon>rosids</taxon>
        <taxon>malvids</taxon>
        <taxon>Sapindales</taxon>
        <taxon>Sapindaceae</taxon>
        <taxon>Xanthoceroideae</taxon>
        <taxon>Xanthoceras</taxon>
    </lineage>
</organism>
<dbReference type="PROSITE" id="PS50011">
    <property type="entry name" value="PROTEIN_KINASE_DOM"/>
    <property type="match status" value="1"/>
</dbReference>
<evidence type="ECO:0000256" key="3">
    <source>
        <dbReference type="PROSITE-ProRule" id="PRU10141"/>
    </source>
</evidence>
<dbReference type="CDD" id="cd14066">
    <property type="entry name" value="STKc_IRAK"/>
    <property type="match status" value="1"/>
</dbReference>
<gene>
    <name evidence="6" type="ORF">JRO89_XS05G0062300</name>
</gene>
<feature type="domain" description="Protein kinase" evidence="5">
    <location>
        <begin position="356"/>
        <end position="646"/>
    </location>
</feature>
<dbReference type="InterPro" id="IPR011009">
    <property type="entry name" value="Kinase-like_dom_sf"/>
</dbReference>
<comment type="caution">
    <text evidence="6">The sequence shown here is derived from an EMBL/GenBank/DDBJ whole genome shotgun (WGS) entry which is preliminary data.</text>
</comment>
<protein>
    <recommendedName>
        <fullName evidence="5">Protein kinase domain-containing protein</fullName>
    </recommendedName>
</protein>
<dbReference type="SUPFAM" id="SSF56112">
    <property type="entry name" value="Protein kinase-like (PK-like)"/>
    <property type="match status" value="1"/>
</dbReference>
<keyword evidence="4" id="KW-0472">Membrane</keyword>
<keyword evidence="4" id="KW-0812">Transmembrane</keyword>
<reference evidence="6 7" key="1">
    <citation type="submission" date="2021-02" db="EMBL/GenBank/DDBJ databases">
        <title>Plant Genome Project.</title>
        <authorList>
            <person name="Zhang R.-G."/>
        </authorList>
    </citation>
    <scope>NUCLEOTIDE SEQUENCE [LARGE SCALE GENOMIC DNA]</scope>
    <source>
        <tissue evidence="6">Leaves</tissue>
    </source>
</reference>
<dbReference type="EMBL" id="JAFEMO010000005">
    <property type="protein sequence ID" value="KAH7570174.1"/>
    <property type="molecule type" value="Genomic_DNA"/>
</dbReference>
<dbReference type="InterPro" id="IPR008266">
    <property type="entry name" value="Tyr_kinase_AS"/>
</dbReference>
<keyword evidence="1 3" id="KW-0547">Nucleotide-binding</keyword>
<dbReference type="InterPro" id="IPR000719">
    <property type="entry name" value="Prot_kinase_dom"/>
</dbReference>
<dbReference type="PANTHER" id="PTHR46008">
    <property type="entry name" value="LEAF RUST 10 DISEASE-RESISTANCE LOCUS RECEPTOR-LIKE PROTEIN KINASE-LIKE 1.4"/>
    <property type="match status" value="1"/>
</dbReference>
<feature type="transmembrane region" description="Helical" evidence="4">
    <location>
        <begin position="288"/>
        <end position="311"/>
    </location>
</feature>
<dbReference type="InterPro" id="IPR017441">
    <property type="entry name" value="Protein_kinase_ATP_BS"/>
</dbReference>
<evidence type="ECO:0000313" key="7">
    <source>
        <dbReference type="Proteomes" id="UP000827721"/>
    </source>
</evidence>
<feature type="binding site" evidence="3">
    <location>
        <position position="384"/>
    </location>
    <ligand>
        <name>ATP</name>
        <dbReference type="ChEBI" id="CHEBI:30616"/>
    </ligand>
</feature>
<keyword evidence="7" id="KW-1185">Reference proteome</keyword>
<keyword evidence="4" id="KW-1133">Transmembrane helix</keyword>
<dbReference type="PROSITE" id="PS00109">
    <property type="entry name" value="PROTEIN_KINASE_TYR"/>
    <property type="match status" value="1"/>
</dbReference>
<proteinExistence type="predicted"/>
<evidence type="ECO:0000313" key="6">
    <source>
        <dbReference type="EMBL" id="KAH7570174.1"/>
    </source>
</evidence>
<evidence type="ECO:0000256" key="4">
    <source>
        <dbReference type="SAM" id="Phobius"/>
    </source>
</evidence>
<dbReference type="Gene3D" id="1.10.510.10">
    <property type="entry name" value="Transferase(Phosphotransferase) domain 1"/>
    <property type="match status" value="1"/>
</dbReference>
<accession>A0ABQ8I164</accession>
<dbReference type="PROSITE" id="PS00107">
    <property type="entry name" value="PROTEIN_KINASE_ATP"/>
    <property type="match status" value="1"/>
</dbReference>
<evidence type="ECO:0000256" key="1">
    <source>
        <dbReference type="ARBA" id="ARBA00022741"/>
    </source>
</evidence>
<dbReference type="Pfam" id="PF00069">
    <property type="entry name" value="Pkinase"/>
    <property type="match status" value="1"/>
</dbReference>
<dbReference type="PANTHER" id="PTHR46008:SF18">
    <property type="entry name" value="PROTEIN KINASE DOMAIN-CONTAINING PROTEIN"/>
    <property type="match status" value="1"/>
</dbReference>
<sequence length="669" mass="73839">MTVRLWEKPEIQDPKQFESPLRGRIQRELMIGYSLHNTWTSKMKPRGIKGAVHSCSSQPTGSSSSCPPFTSTPSFPFSSSSGCGHPSFQIKCISPHSLISINNLSFALLHYEPNSTSLTLSPQPTPTTESRTNCSSSLHFPNIPSHSINLSGSPFRISDASCSRLSLLRACSPPNLPNCSHCPWDCRLVKNPAQLVHDCGSTTHQALSSEQGCQGDVLEYLGNFLKVEGIQVEYDEDQDSYFSSCKACQADNGVCGFNSSDPTKPFLCFHSKSRLSPPWIHGNHLSRVAILCSIFALTCLLLGLSVGIAVFRSRKKFKSSATEEDPTTLFLHRHRSASLLPPAFTYEELETSTNKFDQKRKIGDGGFGSVYLGQLFDGRIVAVKYLHIQHHTVSSNKAFSNKSFCNEILILSSINHPNLVKLHGYCSDPRGLLLVYDYVPNGTLADHLHGSKSLYRKGSLTWQVRLDIALQTALAMEYLHFSVLPAIVHRDITSSNIFVEKDMRIKVGDFGLSRLLTFPETSSSGSGYVWTGPQGTPGYLDPDYHRSFRLTDKSDVYSFGVILLELISGLKAVDQSRDKREMALADLVVSKIQMGLLHQVVDPVLAVDEEAMDGVDAIAELAFRCVAADKDDRPDSKEIVEELKRIRSRARGCNLRGSNSNVSDVAQQS</sequence>
<evidence type="ECO:0000259" key="5">
    <source>
        <dbReference type="PROSITE" id="PS50011"/>
    </source>
</evidence>
<keyword evidence="2 3" id="KW-0067">ATP-binding</keyword>
<dbReference type="Gene3D" id="3.30.200.20">
    <property type="entry name" value="Phosphorylase Kinase, domain 1"/>
    <property type="match status" value="1"/>
</dbReference>
<dbReference type="Proteomes" id="UP000827721">
    <property type="component" value="Unassembled WGS sequence"/>
</dbReference>
<evidence type="ECO:0000256" key="2">
    <source>
        <dbReference type="ARBA" id="ARBA00022840"/>
    </source>
</evidence>
<name>A0ABQ8I164_9ROSI</name>